<dbReference type="EMBL" id="JAGQFT020000001">
    <property type="protein sequence ID" value="MBS7455616.1"/>
    <property type="molecule type" value="Genomic_DNA"/>
</dbReference>
<gene>
    <name evidence="12" type="ORF">KB893_000500</name>
    <name evidence="11" type="ORF">KB893_07920</name>
</gene>
<dbReference type="PANTHER" id="PTHR33121">
    <property type="entry name" value="CYCLIC DI-GMP PHOSPHODIESTERASE PDEF"/>
    <property type="match status" value="1"/>
</dbReference>
<reference evidence="12 13" key="1">
    <citation type="journal article" date="2021" name="Microbiol. Resour. Announc.">
        <title>Draft Genome Sequence of Coralloluteibacterium stylophorae LMG 29479T.</title>
        <authorList>
            <person name="Karlyshev A.V."/>
            <person name="Kudryashova E.B."/>
            <person name="Ariskina E.V."/>
            <person name="Conroy A.P."/>
            <person name="Abidueva E.Y."/>
        </authorList>
    </citation>
    <scope>NUCLEOTIDE SEQUENCE [LARGE SCALE GENOMIC DNA]</scope>
    <source>
        <strain evidence="12 13">LMG 29479</strain>
    </source>
</reference>
<dbReference type="SMART" id="SM00052">
    <property type="entry name" value="EAL"/>
    <property type="match status" value="1"/>
</dbReference>
<evidence type="ECO:0000313" key="13">
    <source>
        <dbReference type="Proteomes" id="UP000675747"/>
    </source>
</evidence>
<dbReference type="Gene3D" id="3.20.20.450">
    <property type="entry name" value="EAL domain"/>
    <property type="match status" value="1"/>
</dbReference>
<dbReference type="GO" id="GO:0071111">
    <property type="term" value="F:cyclic-guanylate-specific phosphodiesterase activity"/>
    <property type="evidence" value="ECO:0007669"/>
    <property type="project" value="UniProtKB-EC"/>
</dbReference>
<feature type="domain" description="EAL" evidence="10">
    <location>
        <begin position="269"/>
        <end position="520"/>
    </location>
</feature>
<dbReference type="EC" id="3.1.4.52" evidence="2"/>
<dbReference type="EMBL" id="JAGQFT010000051">
    <property type="protein sequence ID" value="MBR0562439.1"/>
    <property type="molecule type" value="Genomic_DNA"/>
</dbReference>
<proteinExistence type="predicted"/>
<keyword evidence="3" id="KW-1003">Cell membrane</keyword>
<accession>A0A8J7VV57</accession>
<keyword evidence="13" id="KW-1185">Reference proteome</keyword>
<keyword evidence="7" id="KW-1133">Transmembrane helix</keyword>
<dbReference type="RefSeq" id="WP_211926380.1">
    <property type="nucleotide sequence ID" value="NZ_JAGQFT020000001.1"/>
</dbReference>
<sequence length="522" mass="55534">MTGRASATSKHMIALLAAAGFAFGAALTVLFVHAAAAGAAREALADYAGTLLVFGRRIAAESETLVREVAASPGEACSAEDLQHMRTLLFGAALVRDVGRIRDDALVCSAALGRLPTPVPMPAPDLVTPGRRAVSVGTTTLVPGDEPALVLRIGDVGAVINPNVVRALDRAGMDYSLLIVDRARRRMVLGDGRDLGLDVDTVLDRRHVSRNGMLYEVRCPPPGALCVAAAAAAPSLIGQGQGVRLAWAAGGGMLGAAFALALVPWLRRRRAPEAQLRQAIRRGDIDVVYQPLVDVTDGRIVGVEALARWESDEGPVPPDVFVPLAEQHGFVGELTRLVVRRSLAELGARLRTGDLHVGINVAAADFLDETFPDWLQRQLDVAGVPAEALAFELTERSTADHANMLATITALRARGHRIYLDDFGTGYSSLSYLSRLHFDAVKLDRAFTHLLGSDALTASIVPQILAMIDTLDTRLVVEGVETFAQAEFLAKARPGALAQGWYYGKPMPAEALLVLLGARREG</sequence>
<keyword evidence="4" id="KW-0973">c-di-GMP</keyword>
<dbReference type="InterPro" id="IPR050706">
    <property type="entry name" value="Cyclic-di-GMP_PDE-like"/>
</dbReference>
<name>A0A8J7VV57_9GAMM</name>
<keyword evidence="6" id="KW-0378">Hydrolase</keyword>
<evidence type="ECO:0000256" key="5">
    <source>
        <dbReference type="ARBA" id="ARBA00022692"/>
    </source>
</evidence>
<organism evidence="11">
    <name type="scientific">Coralloluteibacterium stylophorae</name>
    <dbReference type="NCBI Taxonomy" id="1776034"/>
    <lineage>
        <taxon>Bacteria</taxon>
        <taxon>Pseudomonadati</taxon>
        <taxon>Pseudomonadota</taxon>
        <taxon>Gammaproteobacteria</taxon>
        <taxon>Lysobacterales</taxon>
        <taxon>Lysobacteraceae</taxon>
        <taxon>Coralloluteibacterium</taxon>
    </lineage>
</organism>
<comment type="caution">
    <text evidence="11">The sequence shown here is derived from an EMBL/GenBank/DDBJ whole genome shotgun (WGS) entry which is preliminary data.</text>
</comment>
<keyword evidence="8" id="KW-0472">Membrane</keyword>
<evidence type="ECO:0000256" key="3">
    <source>
        <dbReference type="ARBA" id="ARBA00022475"/>
    </source>
</evidence>
<dbReference type="SUPFAM" id="SSF141868">
    <property type="entry name" value="EAL domain-like"/>
    <property type="match status" value="1"/>
</dbReference>
<evidence type="ECO:0000256" key="4">
    <source>
        <dbReference type="ARBA" id="ARBA00022636"/>
    </source>
</evidence>
<evidence type="ECO:0000313" key="12">
    <source>
        <dbReference type="EMBL" id="MBS7455616.1"/>
    </source>
</evidence>
<comment type="subcellular location">
    <subcellularLocation>
        <location evidence="1">Cell membrane</location>
        <topology evidence="1">Multi-pass membrane protein</topology>
    </subcellularLocation>
</comment>
<evidence type="ECO:0000256" key="7">
    <source>
        <dbReference type="ARBA" id="ARBA00022989"/>
    </source>
</evidence>
<dbReference type="Pfam" id="PF12792">
    <property type="entry name" value="CSS-motif"/>
    <property type="match status" value="1"/>
</dbReference>
<keyword evidence="5" id="KW-0812">Transmembrane</keyword>
<dbReference type="PROSITE" id="PS50883">
    <property type="entry name" value="EAL"/>
    <property type="match status" value="1"/>
</dbReference>
<evidence type="ECO:0000259" key="10">
    <source>
        <dbReference type="PROSITE" id="PS50883"/>
    </source>
</evidence>
<dbReference type="CDD" id="cd01948">
    <property type="entry name" value="EAL"/>
    <property type="match status" value="1"/>
</dbReference>
<evidence type="ECO:0000256" key="1">
    <source>
        <dbReference type="ARBA" id="ARBA00004651"/>
    </source>
</evidence>
<evidence type="ECO:0000256" key="9">
    <source>
        <dbReference type="ARBA" id="ARBA00034290"/>
    </source>
</evidence>
<dbReference type="InterPro" id="IPR035919">
    <property type="entry name" value="EAL_sf"/>
</dbReference>
<protein>
    <recommendedName>
        <fullName evidence="2">cyclic-guanylate-specific phosphodiesterase</fullName>
        <ecNumber evidence="2">3.1.4.52</ecNumber>
    </recommendedName>
</protein>
<dbReference type="Pfam" id="PF00563">
    <property type="entry name" value="EAL"/>
    <property type="match status" value="1"/>
</dbReference>
<evidence type="ECO:0000256" key="6">
    <source>
        <dbReference type="ARBA" id="ARBA00022801"/>
    </source>
</evidence>
<dbReference type="PANTHER" id="PTHR33121:SF79">
    <property type="entry name" value="CYCLIC DI-GMP PHOSPHODIESTERASE PDED-RELATED"/>
    <property type="match status" value="1"/>
</dbReference>
<comment type="catalytic activity">
    <reaction evidence="9">
        <text>3',3'-c-di-GMP + H2O = 5'-phosphoguanylyl(3'-&gt;5')guanosine + H(+)</text>
        <dbReference type="Rhea" id="RHEA:24902"/>
        <dbReference type="ChEBI" id="CHEBI:15377"/>
        <dbReference type="ChEBI" id="CHEBI:15378"/>
        <dbReference type="ChEBI" id="CHEBI:58754"/>
        <dbReference type="ChEBI" id="CHEBI:58805"/>
        <dbReference type="EC" id="3.1.4.52"/>
    </reaction>
</comment>
<evidence type="ECO:0000256" key="8">
    <source>
        <dbReference type="ARBA" id="ARBA00023136"/>
    </source>
</evidence>
<reference evidence="11" key="2">
    <citation type="submission" date="2021-04" db="EMBL/GenBank/DDBJ databases">
        <authorList>
            <person name="Karlyshev A.V."/>
        </authorList>
    </citation>
    <scope>NUCLEOTIDE SEQUENCE</scope>
    <source>
        <strain evidence="11">LMG 29479</strain>
    </source>
</reference>
<dbReference type="InterPro" id="IPR001633">
    <property type="entry name" value="EAL_dom"/>
</dbReference>
<evidence type="ECO:0000313" key="11">
    <source>
        <dbReference type="EMBL" id="MBR0562439.1"/>
    </source>
</evidence>
<dbReference type="AlphaFoldDB" id="A0A8J7VV57"/>
<dbReference type="InterPro" id="IPR024744">
    <property type="entry name" value="CSS-motif_dom"/>
</dbReference>
<dbReference type="GO" id="GO:0005886">
    <property type="term" value="C:plasma membrane"/>
    <property type="evidence" value="ECO:0007669"/>
    <property type="project" value="UniProtKB-SubCell"/>
</dbReference>
<dbReference type="Proteomes" id="UP000675747">
    <property type="component" value="Unassembled WGS sequence"/>
</dbReference>
<evidence type="ECO:0000256" key="2">
    <source>
        <dbReference type="ARBA" id="ARBA00012282"/>
    </source>
</evidence>